<keyword evidence="2" id="KW-1185">Reference proteome</keyword>
<evidence type="ECO:0000313" key="1">
    <source>
        <dbReference type="EMBL" id="SEB79303.1"/>
    </source>
</evidence>
<gene>
    <name evidence="1" type="ORF">SAMN04490187_1992</name>
</gene>
<dbReference type="Proteomes" id="UP000198542">
    <property type="component" value="Unassembled WGS sequence"/>
</dbReference>
<proteinExistence type="predicted"/>
<accession>A0A231GJ31</accession>
<dbReference type="RefSeq" id="WP_090453275.1">
    <property type="nucleotide sequence ID" value="NZ_FNTC01000002.1"/>
</dbReference>
<dbReference type="EMBL" id="FNTC01000002">
    <property type="protein sequence ID" value="SEB79303.1"/>
    <property type="molecule type" value="Genomic_DNA"/>
</dbReference>
<reference evidence="2" key="1">
    <citation type="submission" date="2016-10" db="EMBL/GenBank/DDBJ databases">
        <authorList>
            <person name="Varghese N."/>
            <person name="Submissions S."/>
        </authorList>
    </citation>
    <scope>NUCLEOTIDE SEQUENCE [LARGE SCALE GENOMIC DNA]</scope>
    <source>
        <strain evidence="2">BS3660</strain>
    </source>
</reference>
<evidence type="ECO:0000313" key="2">
    <source>
        <dbReference type="Proteomes" id="UP000198542"/>
    </source>
</evidence>
<protein>
    <submittedName>
        <fullName evidence="1">Uncharacterized protein</fullName>
    </submittedName>
</protein>
<sequence>MDIKQRRNLVDERIDDNVKFRRCCPNNHLNATLQNREDFRSEEFFASVGNREILAIFKAGEKNTPLDRAFDIYMPKHIETGTYTLNSPDHLIEIAYTENFPAYTSHWALEGVMNLTVSNETQQYSGNVVMKFKDLHGIEFTSESDFCFSLVS</sequence>
<organism evidence="1 2">
    <name type="scientific">Pseudomonas jessenii</name>
    <dbReference type="NCBI Taxonomy" id="77298"/>
    <lineage>
        <taxon>Bacteria</taxon>
        <taxon>Pseudomonadati</taxon>
        <taxon>Pseudomonadota</taxon>
        <taxon>Gammaproteobacteria</taxon>
        <taxon>Pseudomonadales</taxon>
        <taxon>Pseudomonadaceae</taxon>
        <taxon>Pseudomonas</taxon>
    </lineage>
</organism>
<dbReference type="AlphaFoldDB" id="A0A231GJ31"/>
<name>A0A231GJ31_PSEJE</name>